<protein>
    <submittedName>
        <fullName evidence="1">Uncharacterized protein</fullName>
    </submittedName>
</protein>
<dbReference type="AlphaFoldDB" id="A0A6M3JE10"/>
<gene>
    <name evidence="1" type="ORF">MM415A08638_0008</name>
    <name evidence="2" type="ORF">MM415B04365_0010</name>
</gene>
<sequence>MWFTKRKDKKREAILKAIQRATDAGGCVILGETKDGTEMILIGRSIVASQLEEICKNKGVELR</sequence>
<dbReference type="EMBL" id="MT143122">
    <property type="protein sequence ID" value="QJA93100.1"/>
    <property type="molecule type" value="Genomic_DNA"/>
</dbReference>
<name>A0A6M3JE10_9ZZZZ</name>
<dbReference type="EMBL" id="MT141585">
    <property type="protein sequence ID" value="QJA68093.1"/>
    <property type="molecule type" value="Genomic_DNA"/>
</dbReference>
<evidence type="ECO:0000313" key="1">
    <source>
        <dbReference type="EMBL" id="QJA68093.1"/>
    </source>
</evidence>
<organism evidence="1">
    <name type="scientific">viral metagenome</name>
    <dbReference type="NCBI Taxonomy" id="1070528"/>
    <lineage>
        <taxon>unclassified sequences</taxon>
        <taxon>metagenomes</taxon>
        <taxon>organismal metagenomes</taxon>
    </lineage>
</organism>
<proteinExistence type="predicted"/>
<evidence type="ECO:0000313" key="2">
    <source>
        <dbReference type="EMBL" id="QJA93100.1"/>
    </source>
</evidence>
<accession>A0A6M3JE10</accession>
<reference evidence="1" key="1">
    <citation type="submission" date="2020-03" db="EMBL/GenBank/DDBJ databases">
        <title>The deep terrestrial virosphere.</title>
        <authorList>
            <person name="Holmfeldt K."/>
            <person name="Nilsson E."/>
            <person name="Simone D."/>
            <person name="Lopez-Fernandez M."/>
            <person name="Wu X."/>
            <person name="de Brujin I."/>
            <person name="Lundin D."/>
            <person name="Andersson A."/>
            <person name="Bertilsson S."/>
            <person name="Dopson M."/>
        </authorList>
    </citation>
    <scope>NUCLEOTIDE SEQUENCE</scope>
    <source>
        <strain evidence="1">MM415A08638</strain>
        <strain evidence="2">MM415B04365</strain>
    </source>
</reference>